<dbReference type="AlphaFoldDB" id="A0A9P9DDA3"/>
<dbReference type="Gene3D" id="3.60.21.10">
    <property type="match status" value="1"/>
</dbReference>
<dbReference type="InterPro" id="IPR029052">
    <property type="entry name" value="Metallo-depent_PP-like"/>
</dbReference>
<reference evidence="2" key="1">
    <citation type="journal article" date="2021" name="Nat. Commun.">
        <title>Genetic determinants of endophytism in the Arabidopsis root mycobiome.</title>
        <authorList>
            <person name="Mesny F."/>
            <person name="Miyauchi S."/>
            <person name="Thiergart T."/>
            <person name="Pickel B."/>
            <person name="Atanasova L."/>
            <person name="Karlsson M."/>
            <person name="Huettel B."/>
            <person name="Barry K.W."/>
            <person name="Haridas S."/>
            <person name="Chen C."/>
            <person name="Bauer D."/>
            <person name="Andreopoulos W."/>
            <person name="Pangilinan J."/>
            <person name="LaButti K."/>
            <person name="Riley R."/>
            <person name="Lipzen A."/>
            <person name="Clum A."/>
            <person name="Drula E."/>
            <person name="Henrissat B."/>
            <person name="Kohler A."/>
            <person name="Grigoriev I.V."/>
            <person name="Martin F.M."/>
            <person name="Hacquard S."/>
        </authorList>
    </citation>
    <scope>NUCLEOTIDE SEQUENCE</scope>
    <source>
        <strain evidence="2">MPI-CAGE-CH-0243</strain>
    </source>
</reference>
<feature type="domain" description="Calcineurin-like phosphoesterase" evidence="1">
    <location>
        <begin position="12"/>
        <end position="246"/>
    </location>
</feature>
<dbReference type="PANTHER" id="PTHR12905">
    <property type="entry name" value="METALLOPHOSPHOESTERASE"/>
    <property type="match status" value="1"/>
</dbReference>
<dbReference type="Proteomes" id="UP000700596">
    <property type="component" value="Unassembled WGS sequence"/>
</dbReference>
<gene>
    <name evidence="2" type="ORF">B0J11DRAFT_109374</name>
</gene>
<keyword evidence="3" id="KW-1185">Reference proteome</keyword>
<name>A0A9P9DDA3_9PLEO</name>
<dbReference type="GO" id="GO:0016787">
    <property type="term" value="F:hydrolase activity"/>
    <property type="evidence" value="ECO:0007669"/>
    <property type="project" value="InterPro"/>
</dbReference>
<dbReference type="InterPro" id="IPR051693">
    <property type="entry name" value="UPF0046_metallophosphoest"/>
</dbReference>
<evidence type="ECO:0000313" key="3">
    <source>
        <dbReference type="Proteomes" id="UP000700596"/>
    </source>
</evidence>
<dbReference type="Pfam" id="PF00149">
    <property type="entry name" value="Metallophos"/>
    <property type="match status" value="1"/>
</dbReference>
<proteinExistence type="predicted"/>
<dbReference type="InterPro" id="IPR004843">
    <property type="entry name" value="Calcineurin-like_PHP"/>
</dbReference>
<evidence type="ECO:0000259" key="1">
    <source>
        <dbReference type="Pfam" id="PF00149"/>
    </source>
</evidence>
<evidence type="ECO:0000313" key="2">
    <source>
        <dbReference type="EMBL" id="KAH7117111.1"/>
    </source>
</evidence>
<dbReference type="OrthoDB" id="630188at2759"/>
<comment type="caution">
    <text evidence="2">The sequence shown here is derived from an EMBL/GenBank/DDBJ whole genome shotgun (WGS) entry which is preliminary data.</text>
</comment>
<dbReference type="CDD" id="cd07379">
    <property type="entry name" value="MPP_239FB"/>
    <property type="match status" value="1"/>
</dbReference>
<sequence>MTTNATPTIKTRILIISDTHNASLYPSSTSSSSSTNAFPPPFRTPLPTADVLLHCGDLTMVGHLHEYEQTLSMLRSIDAPLKLVIAGNHDISLDSEFYARRGQSMQRLRSPDPDLPRRARELWTGQRAREAGIVYLEEGVYEFGLGNGARLRVYASPYQPEFCDWAFPYWRHQDRFNPVHQSTPESVSIVENPVPDFPSIDVLMTHGPPLGIRDATTSGENVGCEHLLRAARRCRPRLHCFGHIHEAWGAERVRWKEGDGDEGGGREKWEDYVERKEEVAVDETKMKEDGAVFIDITKEGGNEVVFGTETMMVNASIMTHSYTPHQGPWVVDLDLEKSVD</sequence>
<accession>A0A9P9DDA3</accession>
<dbReference type="EMBL" id="JAGMWT010000014">
    <property type="protein sequence ID" value="KAH7117111.1"/>
    <property type="molecule type" value="Genomic_DNA"/>
</dbReference>
<organism evidence="2 3">
    <name type="scientific">Dendryphion nanum</name>
    <dbReference type="NCBI Taxonomy" id="256645"/>
    <lineage>
        <taxon>Eukaryota</taxon>
        <taxon>Fungi</taxon>
        <taxon>Dikarya</taxon>
        <taxon>Ascomycota</taxon>
        <taxon>Pezizomycotina</taxon>
        <taxon>Dothideomycetes</taxon>
        <taxon>Pleosporomycetidae</taxon>
        <taxon>Pleosporales</taxon>
        <taxon>Torulaceae</taxon>
        <taxon>Dendryphion</taxon>
    </lineage>
</organism>
<dbReference type="PANTHER" id="PTHR12905:SF0">
    <property type="entry name" value="CALCINEURIN-LIKE PHOSPHOESTERASE DOMAIN-CONTAINING PROTEIN"/>
    <property type="match status" value="1"/>
</dbReference>
<protein>
    <submittedName>
        <fullName evidence="2">Metallo-dependent phosphatase-like protein</fullName>
    </submittedName>
</protein>
<dbReference type="SUPFAM" id="SSF56300">
    <property type="entry name" value="Metallo-dependent phosphatases"/>
    <property type="match status" value="1"/>
</dbReference>